<evidence type="ECO:0000256" key="5">
    <source>
        <dbReference type="ARBA" id="ARBA00008372"/>
    </source>
</evidence>
<dbReference type="Pfam" id="PF04857">
    <property type="entry name" value="CAF1"/>
    <property type="match status" value="1"/>
</dbReference>
<dbReference type="Proteomes" id="UP001141806">
    <property type="component" value="Unassembled WGS sequence"/>
</dbReference>
<comment type="caution">
    <text evidence="18">The sequence shown here is derived from an EMBL/GenBank/DDBJ whole genome shotgun (WGS) entry which is preliminary data.</text>
</comment>
<evidence type="ECO:0000256" key="14">
    <source>
        <dbReference type="ARBA" id="ARBA00023015"/>
    </source>
</evidence>
<evidence type="ECO:0000256" key="2">
    <source>
        <dbReference type="ARBA" id="ARBA00001968"/>
    </source>
</evidence>
<evidence type="ECO:0000256" key="6">
    <source>
        <dbReference type="ARBA" id="ARBA00011757"/>
    </source>
</evidence>
<evidence type="ECO:0000256" key="9">
    <source>
        <dbReference type="ARBA" id="ARBA00022722"/>
    </source>
</evidence>
<accession>A0A9Q0KDD4</accession>
<evidence type="ECO:0000313" key="19">
    <source>
        <dbReference type="Proteomes" id="UP001141806"/>
    </source>
</evidence>
<evidence type="ECO:0000256" key="16">
    <source>
        <dbReference type="ARBA" id="ARBA00023242"/>
    </source>
</evidence>
<gene>
    <name evidence="18" type="ORF">NE237_014987</name>
</gene>
<dbReference type="Gene3D" id="3.30.420.10">
    <property type="entry name" value="Ribonuclease H-like superfamily/Ribonuclease H"/>
    <property type="match status" value="1"/>
</dbReference>
<organism evidence="18 19">
    <name type="scientific">Protea cynaroides</name>
    <dbReference type="NCBI Taxonomy" id="273540"/>
    <lineage>
        <taxon>Eukaryota</taxon>
        <taxon>Viridiplantae</taxon>
        <taxon>Streptophyta</taxon>
        <taxon>Embryophyta</taxon>
        <taxon>Tracheophyta</taxon>
        <taxon>Spermatophyta</taxon>
        <taxon>Magnoliopsida</taxon>
        <taxon>Proteales</taxon>
        <taxon>Proteaceae</taxon>
        <taxon>Protea</taxon>
    </lineage>
</organism>
<comment type="catalytic activity">
    <reaction evidence="1">
        <text>Exonucleolytic cleavage of poly(A) to 5'-AMP.</text>
        <dbReference type="EC" id="3.1.13.4"/>
    </reaction>
</comment>
<evidence type="ECO:0000256" key="1">
    <source>
        <dbReference type="ARBA" id="ARBA00001663"/>
    </source>
</evidence>
<comment type="cofactor">
    <cofactor evidence="2">
        <name>a divalent metal cation</name>
        <dbReference type="ChEBI" id="CHEBI:60240"/>
    </cofactor>
</comment>
<keyword evidence="8" id="KW-0963">Cytoplasm</keyword>
<comment type="similarity">
    <text evidence="5">Belongs to the CAF1 family.</text>
</comment>
<dbReference type="GO" id="GO:0005737">
    <property type="term" value="C:cytoplasm"/>
    <property type="evidence" value="ECO:0007669"/>
    <property type="project" value="UniProtKB-SubCell"/>
</dbReference>
<keyword evidence="14" id="KW-0805">Transcription regulation</keyword>
<protein>
    <recommendedName>
        <fullName evidence="7">poly(A)-specific ribonuclease</fullName>
        <ecNumber evidence="7">3.1.13.4</ecNumber>
    </recommendedName>
</protein>
<dbReference type="PANTHER" id="PTHR10797">
    <property type="entry name" value="CCR4-NOT TRANSCRIPTION COMPLEX SUBUNIT"/>
    <property type="match status" value="1"/>
</dbReference>
<dbReference type="AlphaFoldDB" id="A0A9Q0KDD4"/>
<dbReference type="GO" id="GO:0046872">
    <property type="term" value="F:metal ion binding"/>
    <property type="evidence" value="ECO:0007669"/>
    <property type="project" value="UniProtKB-KW"/>
</dbReference>
<dbReference type="InterPro" id="IPR039637">
    <property type="entry name" value="CNOT7/CNOT8/Pop2"/>
</dbReference>
<evidence type="ECO:0000256" key="11">
    <source>
        <dbReference type="ARBA" id="ARBA00022801"/>
    </source>
</evidence>
<dbReference type="GO" id="GO:0004535">
    <property type="term" value="F:poly(A)-specific ribonuclease activity"/>
    <property type="evidence" value="ECO:0007669"/>
    <property type="project" value="UniProtKB-EC"/>
</dbReference>
<name>A0A9Q0KDD4_9MAGN</name>
<evidence type="ECO:0000256" key="15">
    <source>
        <dbReference type="ARBA" id="ARBA00023163"/>
    </source>
</evidence>
<dbReference type="EC" id="3.1.13.4" evidence="7"/>
<dbReference type="GO" id="GO:0030014">
    <property type="term" value="C:CCR4-NOT complex"/>
    <property type="evidence" value="ECO:0007669"/>
    <property type="project" value="InterPro"/>
</dbReference>
<evidence type="ECO:0000256" key="3">
    <source>
        <dbReference type="ARBA" id="ARBA00004123"/>
    </source>
</evidence>
<dbReference type="GO" id="GO:0003723">
    <property type="term" value="F:RNA binding"/>
    <property type="evidence" value="ECO:0007669"/>
    <property type="project" value="UniProtKB-KW"/>
</dbReference>
<evidence type="ECO:0000256" key="10">
    <source>
        <dbReference type="ARBA" id="ARBA00022723"/>
    </source>
</evidence>
<reference evidence="18" key="1">
    <citation type="journal article" date="2023" name="Plant J.">
        <title>The genome of the king protea, Protea cynaroides.</title>
        <authorList>
            <person name="Chang J."/>
            <person name="Duong T.A."/>
            <person name="Schoeman C."/>
            <person name="Ma X."/>
            <person name="Roodt D."/>
            <person name="Barker N."/>
            <person name="Li Z."/>
            <person name="Van de Peer Y."/>
            <person name="Mizrachi E."/>
        </authorList>
    </citation>
    <scope>NUCLEOTIDE SEQUENCE</scope>
    <source>
        <tissue evidence="18">Young leaves</tissue>
    </source>
</reference>
<evidence type="ECO:0000313" key="18">
    <source>
        <dbReference type="EMBL" id="KAJ4968286.1"/>
    </source>
</evidence>
<evidence type="ECO:0000256" key="4">
    <source>
        <dbReference type="ARBA" id="ARBA00004496"/>
    </source>
</evidence>
<keyword evidence="11" id="KW-0378">Hydrolase</keyword>
<dbReference type="GO" id="GO:0005634">
    <property type="term" value="C:nucleus"/>
    <property type="evidence" value="ECO:0007669"/>
    <property type="project" value="UniProtKB-SubCell"/>
</dbReference>
<dbReference type="OrthoDB" id="1164111at2759"/>
<dbReference type="InterPro" id="IPR012337">
    <property type="entry name" value="RNaseH-like_sf"/>
</dbReference>
<keyword evidence="16" id="KW-0539">Nucleus</keyword>
<dbReference type="EMBL" id="JAMYWD010000006">
    <property type="protein sequence ID" value="KAJ4968286.1"/>
    <property type="molecule type" value="Genomic_DNA"/>
</dbReference>
<comment type="subunit">
    <text evidence="6">Component of the CCR4-NOT complex, at least composed of CRR4 and CAF1 proteins.</text>
</comment>
<keyword evidence="10" id="KW-0479">Metal-binding</keyword>
<dbReference type="SUPFAM" id="SSF53098">
    <property type="entry name" value="Ribonuclease H-like"/>
    <property type="match status" value="1"/>
</dbReference>
<evidence type="ECO:0000256" key="12">
    <source>
        <dbReference type="ARBA" id="ARBA00022839"/>
    </source>
</evidence>
<keyword evidence="12" id="KW-0269">Exonuclease</keyword>
<evidence type="ECO:0000256" key="8">
    <source>
        <dbReference type="ARBA" id="ARBA00022490"/>
    </source>
</evidence>
<comment type="function">
    <text evidence="17">Ubiquitous transcription factor required for a diverse set of processes. It is a component of the CCR4 complex involved in the control of gene expression.</text>
</comment>
<dbReference type="InterPro" id="IPR006941">
    <property type="entry name" value="RNase_CAF1"/>
</dbReference>
<evidence type="ECO:0000256" key="7">
    <source>
        <dbReference type="ARBA" id="ARBA00012161"/>
    </source>
</evidence>
<comment type="subcellular location">
    <subcellularLocation>
        <location evidence="4">Cytoplasm</location>
    </subcellularLocation>
    <subcellularLocation>
        <location evidence="3">Nucleus</location>
    </subcellularLocation>
</comment>
<keyword evidence="19" id="KW-1185">Reference proteome</keyword>
<dbReference type="InterPro" id="IPR036397">
    <property type="entry name" value="RNaseH_sf"/>
</dbReference>
<keyword evidence="15" id="KW-0804">Transcription</keyword>
<keyword evidence="13" id="KW-0694">RNA-binding</keyword>
<proteinExistence type="inferred from homology"/>
<keyword evidence="9" id="KW-0540">Nuclease</keyword>
<evidence type="ECO:0000256" key="17">
    <source>
        <dbReference type="ARBA" id="ARBA00025148"/>
    </source>
</evidence>
<sequence>MEKQLNDYQQKPVIIIDVWSHNLKYEFSRIGMAAPFFPFVSIDTEFPGVVIQPRIDGSKTGSSSRSSRSSINYKTLKANVDSLHFIQLGITLTDFNGNFPDFGGSCRIIWQFNFKEFDVSDRHAPDSIALLRQQGINFEKNRKEGVDSISFRKLLFSSSLIFYNTIRFYTYDFAYLLKIITGQPLPNDIAGFYNLMRLYFGRRIYDVKEMIKFCDGVFGGLERVASIYELKRIAGNAHCAGSDSLLTWDVFHKIFVNSKGVVKGGGCHSCILVTGFSTGLAFLGSLIYDLCSIPGFVDI</sequence>
<evidence type="ECO:0000256" key="13">
    <source>
        <dbReference type="ARBA" id="ARBA00022884"/>
    </source>
</evidence>